<dbReference type="AlphaFoldDB" id="A0A366WYZ8"/>
<sequence>MSFLKKLIILLVFVLNSEMSEAQILKSSYGFFKPGLNVENESDLAGIFAIAATLQILDHADPVVFKRNQIAKDHNFFFASGDRFIENERVSPRSIGGLPRELVKAVTSLPTNTSVCYVQGFTVGSERNRIVLSIHNSEGGDTEDSYRCFTAAVWYFKWGDLENVDLTNWKRTILGLLGGQADGG</sequence>
<dbReference type="RefSeq" id="WP_113823216.1">
    <property type="nucleotide sequence ID" value="NZ_QOCE01000026.1"/>
</dbReference>
<evidence type="ECO:0000313" key="2">
    <source>
        <dbReference type="Proteomes" id="UP000252706"/>
    </source>
</evidence>
<gene>
    <name evidence="1" type="ORF">DS909_09525</name>
</gene>
<dbReference type="EMBL" id="QOCE01000026">
    <property type="protein sequence ID" value="RBW56204.1"/>
    <property type="molecule type" value="Genomic_DNA"/>
</dbReference>
<name>A0A366WYZ8_9RHOB</name>
<accession>A0A366WYZ8</accession>
<proteinExistence type="predicted"/>
<reference evidence="1 2" key="1">
    <citation type="submission" date="2018-07" db="EMBL/GenBank/DDBJ databases">
        <title>Modular assembly of carbohydrate-degrading microbial communities in the ocean.</title>
        <authorList>
            <person name="Enke T.N."/>
            <person name="Datta M.S."/>
            <person name="Schwartzman J.A."/>
            <person name="Cermak N."/>
            <person name="Schmitz D.A."/>
            <person name="Barrere J."/>
            <person name="Cordero O.X."/>
        </authorList>
    </citation>
    <scope>NUCLEOTIDE SEQUENCE [LARGE SCALE GENOMIC DNA]</scope>
    <source>
        <strain evidence="1 2">C3M10</strain>
    </source>
</reference>
<protein>
    <submittedName>
        <fullName evidence="1">Uncharacterized protein</fullName>
    </submittedName>
</protein>
<comment type="caution">
    <text evidence="1">The sequence shown here is derived from an EMBL/GenBank/DDBJ whole genome shotgun (WGS) entry which is preliminary data.</text>
</comment>
<dbReference type="Proteomes" id="UP000252706">
    <property type="component" value="Unassembled WGS sequence"/>
</dbReference>
<organism evidence="1 2">
    <name type="scientific">Phaeobacter gallaeciensis</name>
    <dbReference type="NCBI Taxonomy" id="60890"/>
    <lineage>
        <taxon>Bacteria</taxon>
        <taxon>Pseudomonadati</taxon>
        <taxon>Pseudomonadota</taxon>
        <taxon>Alphaproteobacteria</taxon>
        <taxon>Rhodobacterales</taxon>
        <taxon>Roseobacteraceae</taxon>
        <taxon>Phaeobacter</taxon>
    </lineage>
</organism>
<evidence type="ECO:0000313" key="1">
    <source>
        <dbReference type="EMBL" id="RBW56204.1"/>
    </source>
</evidence>